<evidence type="ECO:0000313" key="2">
    <source>
        <dbReference type="Proteomes" id="UP000650605"/>
    </source>
</evidence>
<dbReference type="EMBL" id="JAEHFQ010000002">
    <property type="protein sequence ID" value="MBM0632385.1"/>
    <property type="molecule type" value="Genomic_DNA"/>
</dbReference>
<name>A0A8I1IY06_PAEPO</name>
<gene>
    <name evidence="1" type="ORF">JDW19_04505</name>
</gene>
<comment type="caution">
    <text evidence="1">The sequence shown here is derived from an EMBL/GenBank/DDBJ whole genome shotgun (WGS) entry which is preliminary data.</text>
</comment>
<dbReference type="RefSeq" id="WP_165146844.1">
    <property type="nucleotide sequence ID" value="NZ_JAEHFQ010000002.1"/>
</dbReference>
<evidence type="ECO:0000313" key="1">
    <source>
        <dbReference type="EMBL" id="MBM0632385.1"/>
    </source>
</evidence>
<accession>A0A8I1IY06</accession>
<sequence>MLRGILGTLNHQSNAKLSVHKPTDPKQIAQVIVCYKHPTNSVGFQVETHNKVAAKQFIALYNRFHHGVKCGFKM</sequence>
<dbReference type="AlphaFoldDB" id="A0A8I1IY06"/>
<dbReference type="Proteomes" id="UP000650605">
    <property type="component" value="Unassembled WGS sequence"/>
</dbReference>
<proteinExistence type="predicted"/>
<reference evidence="1" key="1">
    <citation type="submission" date="2020-12" db="EMBL/GenBank/DDBJ databases">
        <title>Paenibacillus polymyxa LMG 27872: a double-edged sword.</title>
        <authorList>
            <person name="Langendries S."/>
            <person name="Garcia Mendez S."/>
            <person name="Beirinckx S."/>
            <person name="Viaene T."/>
            <person name="Baeyen S."/>
            <person name="Goeminne G."/>
            <person name="Willems A."/>
            <person name="Debode J."/>
            <person name="Goormachtig S."/>
        </authorList>
    </citation>
    <scope>NUCLEOTIDE SEQUENCE</scope>
    <source>
        <strain evidence="1">LMG 27872</strain>
    </source>
</reference>
<organism evidence="1 2">
    <name type="scientific">Paenibacillus polymyxa</name>
    <name type="common">Bacillus polymyxa</name>
    <dbReference type="NCBI Taxonomy" id="1406"/>
    <lineage>
        <taxon>Bacteria</taxon>
        <taxon>Bacillati</taxon>
        <taxon>Bacillota</taxon>
        <taxon>Bacilli</taxon>
        <taxon>Bacillales</taxon>
        <taxon>Paenibacillaceae</taxon>
        <taxon>Paenibacillus</taxon>
    </lineage>
</organism>
<protein>
    <submittedName>
        <fullName evidence="1">Uncharacterized protein</fullName>
    </submittedName>
</protein>